<evidence type="ECO:0000313" key="2">
    <source>
        <dbReference type="EMBL" id="WNM57989.1"/>
    </source>
</evidence>
<dbReference type="AlphaFoldDB" id="A0AA96JYV5"/>
<dbReference type="KEGG" id="nall:PP769_18765"/>
<reference evidence="2 3" key="1">
    <citation type="submission" date="2023-01" db="EMBL/GenBank/DDBJ databases">
        <title>Cultivation and genomic characterization of new, ubiquitous marine nitrite-oxidizing bacteria from the Nitrospirales.</title>
        <authorList>
            <person name="Mueller A.J."/>
            <person name="Daebeler A."/>
            <person name="Herbold C.W."/>
            <person name="Kirkegaard R.H."/>
            <person name="Daims H."/>
        </authorList>
    </citation>
    <scope>NUCLEOTIDE SEQUENCE [LARGE SCALE GENOMIC DNA]</scope>
    <source>
        <strain evidence="2 3">VA</strain>
    </source>
</reference>
<feature type="domain" description="Glycoside hydrolase 123 catalytic" evidence="1">
    <location>
        <begin position="614"/>
        <end position="707"/>
    </location>
</feature>
<dbReference type="InterPro" id="IPR025150">
    <property type="entry name" value="GH123_cat"/>
</dbReference>
<gene>
    <name evidence="2" type="ORF">PP769_18765</name>
</gene>
<evidence type="ECO:0000259" key="1">
    <source>
        <dbReference type="Pfam" id="PF13320"/>
    </source>
</evidence>
<dbReference type="Proteomes" id="UP001302719">
    <property type="component" value="Chromosome"/>
</dbReference>
<keyword evidence="3" id="KW-1185">Reference proteome</keyword>
<dbReference type="Pfam" id="PF13320">
    <property type="entry name" value="GH123_cat"/>
    <property type="match status" value="1"/>
</dbReference>
<evidence type="ECO:0000313" key="3">
    <source>
        <dbReference type="Proteomes" id="UP001302719"/>
    </source>
</evidence>
<proteinExistence type="predicted"/>
<name>A0AA96JYV5_9BACT</name>
<dbReference type="RefSeq" id="WP_312643158.1">
    <property type="nucleotide sequence ID" value="NZ_CP116967.1"/>
</dbReference>
<sequence length="747" mass="83030">MRYATLSVNNEGKISTMDCRQFADDVKPGQYERITFQGSRLHILSLYMVMSIMVLSGITDNAVAGVLTVMEFGQKPNYSLSTDEGDIRQLTDGRITSFPMWERKEAVGWSARAPVTIRLRLDDGSSVQSPKAGTLRVHTVKGLYAGVDVPRQVDVYARDRRNNLQLVGSLAPDSGKLPDKETHWLDIDISAATGALIMVVHATGKFLFLDEVEWRPSGVGRMPAQTAIVPNVETALKESTHRTHQGLLNAIESESRKMALPLERWAMRAWVQDPWAAIDPAQASEHINIPLSALEIRGYTEERENACLGIAVGEAVVTSGVRATIEGLPAGSVRLFEVRPVVAANGQRVYDPLVPLNDGGLLTVQPGIPSYIWLDVNLTALGPGTHRFELRFESSSSVISVPGSATVTATDVTPIRPLRAINWAYPSDMPIFHNPEAAVRDLVDHGINVFVTQPEEIPGFALDGTWEDREGGQFVNNVELAKQHGMLLLYMGWDAGRNPLGFSKTKQTIDPAAKKRLLAWVGKVFAYLSAKGLPPDRWAFYPTDEPNRTGLQLVKVFAETVKRWNSSIQIYANPIVQRSSPIEMSDLRNLDPLVDFWQPQIPALHGPLGEFYKGLRKEWWLISSPKSPAKLNSPLHEYRMLGWWAWHYGAKGVGFWSYSDTTGSSAWLDIDGYRSDFAVVYESEDGIVSSRRWEAFREGLEDYRLLAAQSQRVQRSLGTINPETLESWQSADLEAVRRTLLGVSSQP</sequence>
<protein>
    <recommendedName>
        <fullName evidence="1">Glycoside hydrolase 123 catalytic domain-containing protein</fullName>
    </recommendedName>
</protein>
<dbReference type="EMBL" id="CP116967">
    <property type="protein sequence ID" value="WNM57989.1"/>
    <property type="molecule type" value="Genomic_DNA"/>
</dbReference>
<organism evidence="2 3">
    <name type="scientific">Candidatus Nitrospira allomarina</name>
    <dbReference type="NCBI Taxonomy" id="3020900"/>
    <lineage>
        <taxon>Bacteria</taxon>
        <taxon>Pseudomonadati</taxon>
        <taxon>Nitrospirota</taxon>
        <taxon>Nitrospiria</taxon>
        <taxon>Nitrospirales</taxon>
        <taxon>Nitrospiraceae</taxon>
        <taxon>Nitrospira</taxon>
    </lineage>
</organism>
<accession>A0AA96JYV5</accession>